<dbReference type="PROSITE" id="PS51257">
    <property type="entry name" value="PROKAR_LIPOPROTEIN"/>
    <property type="match status" value="1"/>
</dbReference>
<organism evidence="1">
    <name type="scientific">freshwater metagenome</name>
    <dbReference type="NCBI Taxonomy" id="449393"/>
    <lineage>
        <taxon>unclassified sequences</taxon>
        <taxon>metagenomes</taxon>
        <taxon>ecological metagenomes</taxon>
    </lineage>
</organism>
<accession>A0A6J7SVR8</accession>
<dbReference type="SUPFAM" id="SSF47240">
    <property type="entry name" value="Ferritin-like"/>
    <property type="match status" value="1"/>
</dbReference>
<reference evidence="1" key="1">
    <citation type="submission" date="2020-05" db="EMBL/GenBank/DDBJ databases">
        <authorList>
            <person name="Chiriac C."/>
            <person name="Salcher M."/>
            <person name="Ghai R."/>
            <person name="Kavagutti S V."/>
        </authorList>
    </citation>
    <scope>NUCLEOTIDE SEQUENCE</scope>
</reference>
<dbReference type="InterPro" id="IPR009078">
    <property type="entry name" value="Ferritin-like_SF"/>
</dbReference>
<dbReference type="AlphaFoldDB" id="A0A6J7SVR8"/>
<evidence type="ECO:0000313" key="1">
    <source>
        <dbReference type="EMBL" id="CAB5045469.1"/>
    </source>
</evidence>
<protein>
    <submittedName>
        <fullName evidence="1">Unannotated protein</fullName>
    </submittedName>
</protein>
<name>A0A6J7SVR8_9ZZZZ</name>
<gene>
    <name evidence="1" type="ORF">UFOPK4293_00270</name>
</gene>
<sequence length="256" mass="26333">MKQTSTSSPISRRTMLRSSGALVATSAVLAACSSAKPSVARIGESPTTVKLEDLAVTDVVLLRTAMSMETMAAAMLTDSAVTGLASKDAAPVIAAFAADHISHLEDLRVLIAARNGSAYSETNTKLMQAYGQPALDLVANGKVEADVLALMHAVETLIAATYQYFVSLTVEPALRADLVRLGGRSSRRSAVSAQLINGGTGGFAPANDKDGVPLVATLPGAFGSLSAVQVALGPVNDTGTRATVLMDTPSLNSLIY</sequence>
<dbReference type="PROSITE" id="PS51318">
    <property type="entry name" value="TAT"/>
    <property type="match status" value="1"/>
</dbReference>
<dbReference type="EMBL" id="CAFBQH010000009">
    <property type="protein sequence ID" value="CAB5045469.1"/>
    <property type="molecule type" value="Genomic_DNA"/>
</dbReference>
<proteinExistence type="predicted"/>
<dbReference type="InterPro" id="IPR006311">
    <property type="entry name" value="TAT_signal"/>
</dbReference>